<keyword evidence="1" id="KW-1133">Transmembrane helix</keyword>
<dbReference type="RefSeq" id="WP_263852813.1">
    <property type="nucleotide sequence ID" value="NZ_BOLQ01000002.1"/>
</dbReference>
<comment type="caution">
    <text evidence="2">The sequence shown here is derived from an EMBL/GenBank/DDBJ whole genome shotgun (WGS) entry which is preliminary data.</text>
</comment>
<keyword evidence="3" id="KW-1185">Reference proteome</keyword>
<feature type="transmembrane region" description="Helical" evidence="1">
    <location>
        <begin position="7"/>
        <end position="27"/>
    </location>
</feature>
<name>A0ABW4CF47_9LACO</name>
<gene>
    <name evidence="2" type="ORF">ACFQ4P_02645</name>
</gene>
<protein>
    <submittedName>
        <fullName evidence="2">Uncharacterized protein</fullName>
    </submittedName>
</protein>
<proteinExistence type="predicted"/>
<organism evidence="2 3">
    <name type="scientific">Lacticaseibacillus mingshuiensis</name>
    <dbReference type="NCBI Taxonomy" id="2799574"/>
    <lineage>
        <taxon>Bacteria</taxon>
        <taxon>Bacillati</taxon>
        <taxon>Bacillota</taxon>
        <taxon>Bacilli</taxon>
        <taxon>Lactobacillales</taxon>
        <taxon>Lactobacillaceae</taxon>
        <taxon>Lacticaseibacillus</taxon>
    </lineage>
</organism>
<sequence length="42" mass="4600">MTKSQRLTALGGILIGVCATLLVQSWLDQVVVIHDDRRPAQP</sequence>
<keyword evidence="1" id="KW-0472">Membrane</keyword>
<dbReference type="EMBL" id="JBHTOC010000003">
    <property type="protein sequence ID" value="MFD1429148.1"/>
    <property type="molecule type" value="Genomic_DNA"/>
</dbReference>
<keyword evidence="1" id="KW-0812">Transmembrane</keyword>
<reference evidence="3" key="1">
    <citation type="journal article" date="2019" name="Int. J. Syst. Evol. Microbiol.">
        <title>The Global Catalogue of Microorganisms (GCM) 10K type strain sequencing project: providing services to taxonomists for standard genome sequencing and annotation.</title>
        <authorList>
            <consortium name="The Broad Institute Genomics Platform"/>
            <consortium name="The Broad Institute Genome Sequencing Center for Infectious Disease"/>
            <person name="Wu L."/>
            <person name="Ma J."/>
        </authorList>
    </citation>
    <scope>NUCLEOTIDE SEQUENCE [LARGE SCALE GENOMIC DNA]</scope>
    <source>
        <strain evidence="3">CCM 8980</strain>
    </source>
</reference>
<dbReference type="Proteomes" id="UP001597196">
    <property type="component" value="Unassembled WGS sequence"/>
</dbReference>
<evidence type="ECO:0000313" key="3">
    <source>
        <dbReference type="Proteomes" id="UP001597196"/>
    </source>
</evidence>
<accession>A0ABW4CF47</accession>
<evidence type="ECO:0000256" key="1">
    <source>
        <dbReference type="SAM" id="Phobius"/>
    </source>
</evidence>
<evidence type="ECO:0000313" key="2">
    <source>
        <dbReference type="EMBL" id="MFD1429148.1"/>
    </source>
</evidence>